<dbReference type="Proteomes" id="UP000199111">
    <property type="component" value="Unassembled WGS sequence"/>
</dbReference>
<sequence length="42" mass="4798">MILSVAPLEFRISCIVTIPNPTVTLYLPVDIFDWDVLPTTRH</sequence>
<accession>A0A1I3UR30</accession>
<dbReference type="InterPro" id="IPR004304">
    <property type="entry name" value="FmdA_AmdA"/>
</dbReference>
<dbReference type="EMBL" id="FOQY01000013">
    <property type="protein sequence ID" value="SFJ85422.1"/>
    <property type="molecule type" value="Genomic_DNA"/>
</dbReference>
<dbReference type="Pfam" id="PF03069">
    <property type="entry name" value="FmdA_AmdA"/>
    <property type="match status" value="1"/>
</dbReference>
<evidence type="ECO:0000313" key="1">
    <source>
        <dbReference type="EMBL" id="SFJ85422.1"/>
    </source>
</evidence>
<proteinExistence type="predicted"/>
<protein>
    <submittedName>
        <fullName evidence="1">Formamidase</fullName>
    </submittedName>
</protein>
<dbReference type="GO" id="GO:0016811">
    <property type="term" value="F:hydrolase activity, acting on carbon-nitrogen (but not peptide) bonds, in linear amides"/>
    <property type="evidence" value="ECO:0007669"/>
    <property type="project" value="InterPro"/>
</dbReference>
<evidence type="ECO:0000313" key="2">
    <source>
        <dbReference type="Proteomes" id="UP000199111"/>
    </source>
</evidence>
<organism evidence="1 2">
    <name type="scientific">Streptosporangium canum</name>
    <dbReference type="NCBI Taxonomy" id="324952"/>
    <lineage>
        <taxon>Bacteria</taxon>
        <taxon>Bacillati</taxon>
        <taxon>Actinomycetota</taxon>
        <taxon>Actinomycetes</taxon>
        <taxon>Streptosporangiales</taxon>
        <taxon>Streptosporangiaceae</taxon>
        <taxon>Streptosporangium</taxon>
    </lineage>
</organism>
<dbReference type="AlphaFoldDB" id="A0A1I3UR30"/>
<name>A0A1I3UR30_9ACTN</name>
<reference evidence="2" key="1">
    <citation type="submission" date="2016-10" db="EMBL/GenBank/DDBJ databases">
        <authorList>
            <person name="Varghese N."/>
            <person name="Submissions S."/>
        </authorList>
    </citation>
    <scope>NUCLEOTIDE SEQUENCE [LARGE SCALE GENOMIC DNA]</scope>
    <source>
        <strain evidence="2">CGMCC 4.2126</strain>
    </source>
</reference>
<gene>
    <name evidence="1" type="ORF">SAMN05216275_11356</name>
</gene>
<keyword evidence="2" id="KW-1185">Reference proteome</keyword>